<comment type="caution">
    <text evidence="1">The sequence shown here is derived from an EMBL/GenBank/DDBJ whole genome shotgun (WGS) entry which is preliminary data.</text>
</comment>
<dbReference type="OrthoDB" id="7249453at2759"/>
<accession>A0A8S4R3I3</accession>
<keyword evidence="2" id="KW-1185">Reference proteome</keyword>
<reference evidence="1" key="1">
    <citation type="submission" date="2022-03" db="EMBL/GenBank/DDBJ databases">
        <authorList>
            <person name="Lindestad O."/>
        </authorList>
    </citation>
    <scope>NUCLEOTIDE SEQUENCE</scope>
</reference>
<evidence type="ECO:0000313" key="2">
    <source>
        <dbReference type="Proteomes" id="UP000838756"/>
    </source>
</evidence>
<sequence length="453" mass="52426">MSSKPPQRGTVPKMLAALPLWMAKLIRWPRDFLRNEECLQLLNLVLESAKPHYREEVLEASELFRELRFNLNKYGLNSPIGQWVSVILFSHSKVVETNINVDTEEGNHKLGENSINETKNTVNETNELLCNVLKEAIGWQNQFGSNRFTNVFNQNYEVENINRQSSSSEHKIKVNDKLPHNAEYQRSDLFRFPAANYSKNDLSLSFLLKHNPKEPRLRKPKYMLRSDQFPIDDETFLHQSSLLKSYETSSRNNIDDTILNFNPPFVSTPKRNKYSNVKSLSKISLETNSIYPTSRDHSTFKKTIHHKRKLVNTTQTHKRLRNRSMSAKFLDILNGSCTTIIKGFKSIFASKKSSMNIDDRSKEVTINAATDNFCAYNFTKNVDQNVTLVQKKEDELTNITKEFSMQYSNFSSCNTCNDTFVLKHKFANDAFLQQTVKRLKMGINLYGCDFKVI</sequence>
<dbReference type="AlphaFoldDB" id="A0A8S4R3I3"/>
<organism evidence="1 2">
    <name type="scientific">Pararge aegeria aegeria</name>
    <dbReference type="NCBI Taxonomy" id="348720"/>
    <lineage>
        <taxon>Eukaryota</taxon>
        <taxon>Metazoa</taxon>
        <taxon>Ecdysozoa</taxon>
        <taxon>Arthropoda</taxon>
        <taxon>Hexapoda</taxon>
        <taxon>Insecta</taxon>
        <taxon>Pterygota</taxon>
        <taxon>Neoptera</taxon>
        <taxon>Endopterygota</taxon>
        <taxon>Lepidoptera</taxon>
        <taxon>Glossata</taxon>
        <taxon>Ditrysia</taxon>
        <taxon>Papilionoidea</taxon>
        <taxon>Nymphalidae</taxon>
        <taxon>Satyrinae</taxon>
        <taxon>Satyrini</taxon>
        <taxon>Parargina</taxon>
        <taxon>Pararge</taxon>
    </lineage>
</organism>
<gene>
    <name evidence="1" type="primary">jg24509</name>
    <name evidence="1" type="ORF">PAEG_LOCUS9182</name>
</gene>
<name>A0A8S4R3I3_9NEOP</name>
<proteinExistence type="predicted"/>
<dbReference type="Proteomes" id="UP000838756">
    <property type="component" value="Unassembled WGS sequence"/>
</dbReference>
<protein>
    <submittedName>
        <fullName evidence="1">Jg24509 protein</fullName>
    </submittedName>
</protein>
<evidence type="ECO:0000313" key="1">
    <source>
        <dbReference type="EMBL" id="CAH2229898.1"/>
    </source>
</evidence>
<dbReference type="EMBL" id="CAKXAJ010024756">
    <property type="protein sequence ID" value="CAH2229898.1"/>
    <property type="molecule type" value="Genomic_DNA"/>
</dbReference>